<reference evidence="3 4" key="1">
    <citation type="submission" date="2016-10" db="EMBL/GenBank/DDBJ databases">
        <authorList>
            <person name="Varghese N."/>
            <person name="Submissions S."/>
        </authorList>
    </citation>
    <scope>NUCLEOTIDE SEQUENCE [LARGE SCALE GENOMIC DNA]</scope>
    <source>
        <strain evidence="4">YIM D21,KCTC 23444,ACCC 10710</strain>
    </source>
</reference>
<protein>
    <submittedName>
        <fullName evidence="3">Uncharacterized protein</fullName>
    </submittedName>
</protein>
<evidence type="ECO:0000256" key="2">
    <source>
        <dbReference type="SAM" id="Phobius"/>
    </source>
</evidence>
<evidence type="ECO:0000313" key="4">
    <source>
        <dbReference type="Proteomes" id="UP000325289"/>
    </source>
</evidence>
<name>A0A1I2C0J4_9RHOB</name>
<keyword evidence="2" id="KW-1133">Transmembrane helix</keyword>
<dbReference type="Proteomes" id="UP000325289">
    <property type="component" value="Unassembled WGS sequence"/>
</dbReference>
<keyword evidence="2" id="KW-0812">Transmembrane</keyword>
<dbReference type="EMBL" id="FOMS01000012">
    <property type="protein sequence ID" value="SFE61849.1"/>
    <property type="molecule type" value="Genomic_DNA"/>
</dbReference>
<evidence type="ECO:0000256" key="1">
    <source>
        <dbReference type="SAM" id="MobiDB-lite"/>
    </source>
</evidence>
<keyword evidence="4" id="KW-1185">Reference proteome</keyword>
<sequence>MSAPDTNTEKEEKRHRPALLGIRASLIYAAILLLGLIVWVFASGEEDTGEPGGDDTVQTVEEGMETEEALEGYEEEGYEPGGNDTGTVEGSTESNDLDASGAAEDEASEQQSSE</sequence>
<organism evidence="3 4">
    <name type="scientific">Roseivivax sediminis</name>
    <dbReference type="NCBI Taxonomy" id="936889"/>
    <lineage>
        <taxon>Bacteria</taxon>
        <taxon>Pseudomonadati</taxon>
        <taxon>Pseudomonadota</taxon>
        <taxon>Alphaproteobacteria</taxon>
        <taxon>Rhodobacterales</taxon>
        <taxon>Roseobacteraceae</taxon>
        <taxon>Roseivivax</taxon>
    </lineage>
</organism>
<keyword evidence="2" id="KW-0472">Membrane</keyword>
<feature type="region of interest" description="Disordered" evidence="1">
    <location>
        <begin position="63"/>
        <end position="114"/>
    </location>
</feature>
<dbReference type="RefSeq" id="WP_149757379.1">
    <property type="nucleotide sequence ID" value="NZ_FOMS01000012.1"/>
</dbReference>
<feature type="compositionally biased region" description="Polar residues" evidence="1">
    <location>
        <begin position="85"/>
        <end position="94"/>
    </location>
</feature>
<proteinExistence type="predicted"/>
<accession>A0A1I2C0J4</accession>
<evidence type="ECO:0000313" key="3">
    <source>
        <dbReference type="EMBL" id="SFE61849.1"/>
    </source>
</evidence>
<gene>
    <name evidence="3" type="ORF">SAMN04515678_11262</name>
</gene>
<feature type="compositionally biased region" description="Acidic residues" evidence="1">
    <location>
        <begin position="63"/>
        <end position="78"/>
    </location>
</feature>
<feature type="transmembrane region" description="Helical" evidence="2">
    <location>
        <begin position="20"/>
        <end position="42"/>
    </location>
</feature>
<dbReference type="AlphaFoldDB" id="A0A1I2C0J4"/>